<evidence type="ECO:0000256" key="4">
    <source>
        <dbReference type="ARBA" id="ARBA00022692"/>
    </source>
</evidence>
<keyword evidence="7" id="KW-0325">Glycoprotein</keyword>
<dbReference type="PANTHER" id="PTHR11923:SF93">
    <property type="entry name" value="GH07959P-RELATED"/>
    <property type="match status" value="1"/>
</dbReference>
<dbReference type="GO" id="GO:0005886">
    <property type="term" value="C:plasma membrane"/>
    <property type="evidence" value="ECO:0007669"/>
    <property type="project" value="UniProtKB-SubCell"/>
</dbReference>
<evidence type="ECO:0000313" key="9">
    <source>
        <dbReference type="Proteomes" id="UP000694925"/>
    </source>
</evidence>
<evidence type="ECO:0000256" key="6">
    <source>
        <dbReference type="ARBA" id="ARBA00023136"/>
    </source>
</evidence>
<keyword evidence="5 8" id="KW-1133">Transmembrane helix</keyword>
<dbReference type="RefSeq" id="XP_017878842.1">
    <property type="nucleotide sequence ID" value="XM_018023353.2"/>
</dbReference>
<evidence type="ECO:0000256" key="5">
    <source>
        <dbReference type="ARBA" id="ARBA00022989"/>
    </source>
</evidence>
<dbReference type="KEGG" id="ccal:108624211"/>
<dbReference type="Proteomes" id="UP000694925">
    <property type="component" value="Unplaced"/>
</dbReference>
<dbReference type="PRINTS" id="PR01609">
    <property type="entry name" value="CD36FAMILY"/>
</dbReference>
<evidence type="ECO:0000256" key="1">
    <source>
        <dbReference type="ARBA" id="ARBA00004236"/>
    </source>
</evidence>
<name>A0AAJ7IXC5_9HYME</name>
<keyword evidence="4 8" id="KW-0812">Transmembrane</keyword>
<gene>
    <name evidence="10" type="primary">LOC108624211</name>
</gene>
<proteinExistence type="inferred from homology"/>
<dbReference type="Pfam" id="PF01130">
    <property type="entry name" value="CD36"/>
    <property type="match status" value="1"/>
</dbReference>
<evidence type="ECO:0000256" key="3">
    <source>
        <dbReference type="ARBA" id="ARBA00022475"/>
    </source>
</evidence>
<dbReference type="InterPro" id="IPR002159">
    <property type="entry name" value="CD36_fam"/>
</dbReference>
<dbReference type="GO" id="GO:0005737">
    <property type="term" value="C:cytoplasm"/>
    <property type="evidence" value="ECO:0007669"/>
    <property type="project" value="TreeGrafter"/>
</dbReference>
<keyword evidence="9" id="KW-1185">Reference proteome</keyword>
<dbReference type="GO" id="GO:0005044">
    <property type="term" value="F:scavenger receptor activity"/>
    <property type="evidence" value="ECO:0007669"/>
    <property type="project" value="TreeGrafter"/>
</dbReference>
<keyword evidence="3" id="KW-1003">Cell membrane</keyword>
<accession>A0AAJ7IXC5</accession>
<evidence type="ECO:0000256" key="2">
    <source>
        <dbReference type="ARBA" id="ARBA00010532"/>
    </source>
</evidence>
<evidence type="ECO:0000313" key="10">
    <source>
        <dbReference type="RefSeq" id="XP_017878842.1"/>
    </source>
</evidence>
<evidence type="ECO:0000256" key="8">
    <source>
        <dbReference type="SAM" id="Phobius"/>
    </source>
</evidence>
<organism evidence="9 10">
    <name type="scientific">Ceratina calcarata</name>
    <dbReference type="NCBI Taxonomy" id="156304"/>
    <lineage>
        <taxon>Eukaryota</taxon>
        <taxon>Metazoa</taxon>
        <taxon>Ecdysozoa</taxon>
        <taxon>Arthropoda</taxon>
        <taxon>Hexapoda</taxon>
        <taxon>Insecta</taxon>
        <taxon>Pterygota</taxon>
        <taxon>Neoptera</taxon>
        <taxon>Endopterygota</taxon>
        <taxon>Hymenoptera</taxon>
        <taxon>Apocrita</taxon>
        <taxon>Aculeata</taxon>
        <taxon>Apoidea</taxon>
        <taxon>Anthophila</taxon>
        <taxon>Apidae</taxon>
        <taxon>Ceratina</taxon>
        <taxon>Zadontomerus</taxon>
    </lineage>
</organism>
<reference evidence="10" key="1">
    <citation type="submission" date="2025-08" db="UniProtKB">
        <authorList>
            <consortium name="RefSeq"/>
        </authorList>
    </citation>
    <scope>IDENTIFICATION</scope>
    <source>
        <tissue evidence="10">Whole body</tissue>
    </source>
</reference>
<dbReference type="GeneID" id="108624211"/>
<sequence length="567" mass="64575">MRPWANKSFGLGLFGLLLIVSGTALYFSGPAIFHHIIQKELPLTPTSKAFEVWSDTSSLPPMYFKIRFFNWTNPEELRVPGSKPNLQEVGPYVFREVRQKANVTFHPENHTVSYFNRRWWYYEPELTNGSLNDRITQLNTVAISAKHKVRFWDLALQSTLSFMLSTTSIYNTKTVDELLFKGYSDSLIDIGKMTGMGEDIPPFDKFGWFYARNGSTMFDGHFNMDTGVEDIANFGVLRNWNYKDTTRFFRSPCNQVEGSAGEFWPPYQKKDEIVLFSGDLCRPMVYEYEQTVDHMGVEGYQYVLSEKTLGNSTRRRYPHDQARYFEPTTTTGDFFDAEPSAEITDEPGTNPDVVNIGNCFCNGKCTPAGLMNVSSCRYGAPVFASLPHFYRADPSLREQVNGINSEEDHDFSITLEPTTGIPLRVAANLQINILLEPSKTVSLFKNVPRVYFPVIWFSLEVDATENFVNDLKKLLAVPSVCIYAAVIMILVGLLIVCGVALIYFLTSRAKSLTDDKNAKPTERKLELVYIDNDNTNDDGNVRNDRRLYPNSIEGRNMDLQSRLQNEK</sequence>
<dbReference type="AlphaFoldDB" id="A0AAJ7IXC5"/>
<protein>
    <submittedName>
        <fullName evidence="10">Protein croquemort-like</fullName>
    </submittedName>
</protein>
<keyword evidence="6 8" id="KW-0472">Membrane</keyword>
<feature type="transmembrane region" description="Helical" evidence="8">
    <location>
        <begin position="482"/>
        <end position="506"/>
    </location>
</feature>
<comment type="subcellular location">
    <subcellularLocation>
        <location evidence="1">Cell membrane</location>
    </subcellularLocation>
</comment>
<comment type="similarity">
    <text evidence="2">Belongs to the CD36 family.</text>
</comment>
<evidence type="ECO:0000256" key="7">
    <source>
        <dbReference type="ARBA" id="ARBA00023180"/>
    </source>
</evidence>
<dbReference type="PANTHER" id="PTHR11923">
    <property type="entry name" value="SCAVENGER RECEPTOR CLASS B TYPE-1 SR-B1"/>
    <property type="match status" value="1"/>
</dbReference>